<dbReference type="Pfam" id="PF02214">
    <property type="entry name" value="BTB_2"/>
    <property type="match status" value="1"/>
</dbReference>
<dbReference type="Proteomes" id="UP000030746">
    <property type="component" value="Unassembled WGS sequence"/>
</dbReference>
<dbReference type="OMA" id="NAGHESM"/>
<evidence type="ECO:0000313" key="2">
    <source>
        <dbReference type="EMBL" id="ESO98682.1"/>
    </source>
</evidence>
<feature type="non-terminal residue" evidence="2">
    <location>
        <position position="129"/>
    </location>
</feature>
<dbReference type="HOGENOM" id="CLU_124090_2_0_1"/>
<organism evidence="2 3">
    <name type="scientific">Lottia gigantea</name>
    <name type="common">Giant owl limpet</name>
    <dbReference type="NCBI Taxonomy" id="225164"/>
    <lineage>
        <taxon>Eukaryota</taxon>
        <taxon>Metazoa</taxon>
        <taxon>Spiralia</taxon>
        <taxon>Lophotrochozoa</taxon>
        <taxon>Mollusca</taxon>
        <taxon>Gastropoda</taxon>
        <taxon>Patellogastropoda</taxon>
        <taxon>Lottioidea</taxon>
        <taxon>Lottiidae</taxon>
        <taxon>Lottia</taxon>
    </lineage>
</organism>
<keyword evidence="3" id="KW-1185">Reference proteome</keyword>
<sequence length="129" mass="14782">VINLNVGGKFFATRLSTLRKYPDSMLAVMFSGRHDVDKDAEGNFFIDRDGQYFSHILSFLRHEDLPPATVAENVMKEAMFYGIYALEDILKSSPALFAEYVVRDNIRQKLDSYEDIKRRITGLAKQQAL</sequence>
<dbReference type="PANTHER" id="PTHR14499">
    <property type="entry name" value="POTASSIUM CHANNEL TETRAMERIZATION DOMAIN-CONTAINING"/>
    <property type="match status" value="1"/>
</dbReference>
<name>V4ANE7_LOTGI</name>
<dbReference type="STRING" id="225164.V4ANE7"/>
<evidence type="ECO:0000313" key="3">
    <source>
        <dbReference type="Proteomes" id="UP000030746"/>
    </source>
</evidence>
<reference evidence="2 3" key="1">
    <citation type="journal article" date="2013" name="Nature">
        <title>Insights into bilaterian evolution from three spiralian genomes.</title>
        <authorList>
            <person name="Simakov O."/>
            <person name="Marletaz F."/>
            <person name="Cho S.J."/>
            <person name="Edsinger-Gonzales E."/>
            <person name="Havlak P."/>
            <person name="Hellsten U."/>
            <person name="Kuo D.H."/>
            <person name="Larsson T."/>
            <person name="Lv J."/>
            <person name="Arendt D."/>
            <person name="Savage R."/>
            <person name="Osoegawa K."/>
            <person name="de Jong P."/>
            <person name="Grimwood J."/>
            <person name="Chapman J.A."/>
            <person name="Shapiro H."/>
            <person name="Aerts A."/>
            <person name="Otillar R.P."/>
            <person name="Terry A.Y."/>
            <person name="Boore J.L."/>
            <person name="Grigoriev I.V."/>
            <person name="Lindberg D.R."/>
            <person name="Seaver E.C."/>
            <person name="Weisblat D.A."/>
            <person name="Putnam N.H."/>
            <person name="Rokhsar D.S."/>
        </authorList>
    </citation>
    <scope>NUCLEOTIDE SEQUENCE [LARGE SCALE GENOMIC DNA]</scope>
</reference>
<dbReference type="InterPro" id="IPR011333">
    <property type="entry name" value="SKP1/BTB/POZ_sf"/>
</dbReference>
<evidence type="ECO:0000259" key="1">
    <source>
        <dbReference type="Pfam" id="PF02214"/>
    </source>
</evidence>
<dbReference type="InterPro" id="IPR003131">
    <property type="entry name" value="T1-type_BTB"/>
</dbReference>
<dbReference type="GO" id="GO:0051260">
    <property type="term" value="P:protein homooligomerization"/>
    <property type="evidence" value="ECO:0007669"/>
    <property type="project" value="InterPro"/>
</dbReference>
<dbReference type="SUPFAM" id="SSF54695">
    <property type="entry name" value="POZ domain"/>
    <property type="match status" value="1"/>
</dbReference>
<feature type="non-terminal residue" evidence="2">
    <location>
        <position position="1"/>
    </location>
</feature>
<feature type="domain" description="Potassium channel tetramerisation-type BTB" evidence="1">
    <location>
        <begin position="2"/>
        <end position="85"/>
    </location>
</feature>
<dbReference type="KEGG" id="lgi:LOTGIDRAFT_57200"/>
<accession>V4ANE7</accession>
<dbReference type="EMBL" id="KB201206">
    <property type="protein sequence ID" value="ESO98682.1"/>
    <property type="molecule type" value="Genomic_DNA"/>
</dbReference>
<gene>
    <name evidence="2" type="ORF">LOTGIDRAFT_57200</name>
</gene>
<dbReference type="AlphaFoldDB" id="V4ANE7"/>
<dbReference type="OrthoDB" id="2414723at2759"/>
<dbReference type="RefSeq" id="XP_009050615.1">
    <property type="nucleotide sequence ID" value="XM_009052367.1"/>
</dbReference>
<dbReference type="GeneID" id="20251390"/>
<proteinExistence type="predicted"/>
<dbReference type="CTD" id="20251390"/>
<protein>
    <recommendedName>
        <fullName evidence="1">Potassium channel tetramerisation-type BTB domain-containing protein</fullName>
    </recommendedName>
</protein>
<dbReference type="Gene3D" id="3.30.710.10">
    <property type="entry name" value="Potassium Channel Kv1.1, Chain A"/>
    <property type="match status" value="1"/>
</dbReference>
<dbReference type="PANTHER" id="PTHR14499:SF145">
    <property type="entry name" value="POTASSIUM CHANNEL REGULATORY PROTEIN-LIKE"/>
    <property type="match status" value="1"/>
</dbReference>